<evidence type="ECO:0000256" key="5">
    <source>
        <dbReference type="PIRNR" id="PIRNR017811"/>
    </source>
</evidence>
<evidence type="ECO:0000256" key="4">
    <source>
        <dbReference type="ARBA" id="ARBA00023306"/>
    </source>
</evidence>
<name>A0A2R6RH45_ACTCC</name>
<dbReference type="GO" id="GO:0004861">
    <property type="term" value="F:cyclin-dependent protein serine/threonine kinase inhibitor activity"/>
    <property type="evidence" value="ECO:0007669"/>
    <property type="project" value="UniProtKB-UniRule"/>
</dbReference>
<dbReference type="STRING" id="1590841.A0A2R6RH45"/>
<dbReference type="GO" id="GO:0005654">
    <property type="term" value="C:nucleoplasm"/>
    <property type="evidence" value="ECO:0007669"/>
    <property type="project" value="UniProtKB-SubCell"/>
</dbReference>
<gene>
    <name evidence="8" type="ORF">CEY00_Acc06968</name>
</gene>
<dbReference type="Pfam" id="PF02234">
    <property type="entry name" value="CDI"/>
    <property type="match status" value="1"/>
</dbReference>
<keyword evidence="3 5" id="KW-0649">Protein kinase inhibitor</keyword>
<dbReference type="OrthoDB" id="9940972at2759"/>
<dbReference type="FunCoup" id="A0A2R6RH45">
    <property type="interactions" value="675"/>
</dbReference>
<evidence type="ECO:0000256" key="6">
    <source>
        <dbReference type="SAM" id="MobiDB-lite"/>
    </source>
</evidence>
<reference evidence="9" key="2">
    <citation type="journal article" date="2018" name="BMC Genomics">
        <title>A manually annotated Actinidia chinensis var. chinensis (kiwifruit) genome highlights the challenges associated with draft genomes and gene prediction in plants.</title>
        <authorList>
            <person name="Pilkington S.M."/>
            <person name="Crowhurst R."/>
            <person name="Hilario E."/>
            <person name="Nardozza S."/>
            <person name="Fraser L."/>
            <person name="Peng Y."/>
            <person name="Gunaseelan K."/>
            <person name="Simpson R."/>
            <person name="Tahir J."/>
            <person name="Deroles S.C."/>
            <person name="Templeton K."/>
            <person name="Luo Z."/>
            <person name="Davy M."/>
            <person name="Cheng C."/>
            <person name="McNeilage M."/>
            <person name="Scaglione D."/>
            <person name="Liu Y."/>
            <person name="Zhang Q."/>
            <person name="Datson P."/>
            <person name="De Silva N."/>
            <person name="Gardiner S.E."/>
            <person name="Bassett H."/>
            <person name="Chagne D."/>
            <person name="McCallum J."/>
            <person name="Dzierzon H."/>
            <person name="Deng C."/>
            <person name="Wang Y.Y."/>
            <person name="Barron L."/>
            <person name="Manako K."/>
            <person name="Bowen J."/>
            <person name="Foster T.M."/>
            <person name="Erridge Z.A."/>
            <person name="Tiffin H."/>
            <person name="Waite C.N."/>
            <person name="Davies K.M."/>
            <person name="Grierson E.P."/>
            <person name="Laing W.A."/>
            <person name="Kirk R."/>
            <person name="Chen X."/>
            <person name="Wood M."/>
            <person name="Montefiori M."/>
            <person name="Brummell D.A."/>
            <person name="Schwinn K.E."/>
            <person name="Catanach A."/>
            <person name="Fullerton C."/>
            <person name="Li D."/>
            <person name="Meiyalaghan S."/>
            <person name="Nieuwenhuizen N."/>
            <person name="Read N."/>
            <person name="Prakash R."/>
            <person name="Hunter D."/>
            <person name="Zhang H."/>
            <person name="McKenzie M."/>
            <person name="Knabel M."/>
            <person name="Harris A."/>
            <person name="Allan A.C."/>
            <person name="Gleave A."/>
            <person name="Chen A."/>
            <person name="Janssen B.J."/>
            <person name="Plunkett B."/>
            <person name="Ampomah-Dwamena C."/>
            <person name="Voogd C."/>
            <person name="Leif D."/>
            <person name="Lafferty D."/>
            <person name="Souleyre E.J.F."/>
            <person name="Varkonyi-Gasic E."/>
            <person name="Gambi F."/>
            <person name="Hanley J."/>
            <person name="Yao J.L."/>
            <person name="Cheung J."/>
            <person name="David K.M."/>
            <person name="Warren B."/>
            <person name="Marsh K."/>
            <person name="Snowden K.C."/>
            <person name="Lin-Wang K."/>
            <person name="Brian L."/>
            <person name="Martinez-Sanchez M."/>
            <person name="Wang M."/>
            <person name="Ileperuma N."/>
            <person name="Macnee N."/>
            <person name="Campin R."/>
            <person name="McAtee P."/>
            <person name="Drummond R.S.M."/>
            <person name="Espley R.V."/>
            <person name="Ireland H.S."/>
            <person name="Wu R."/>
            <person name="Atkinson R.G."/>
            <person name="Karunairetnam S."/>
            <person name="Bulley S."/>
            <person name="Chunkath S."/>
            <person name="Hanley Z."/>
            <person name="Storey R."/>
            <person name="Thrimawithana A.H."/>
            <person name="Thomson S."/>
            <person name="David C."/>
            <person name="Testolin R."/>
            <person name="Huang H."/>
            <person name="Hellens R.P."/>
            <person name="Schaffer R.J."/>
        </authorList>
    </citation>
    <scope>NUCLEOTIDE SEQUENCE [LARGE SCALE GENOMIC DNA]</scope>
    <source>
        <strain evidence="9">cv. Red5</strain>
    </source>
</reference>
<evidence type="ECO:0000313" key="9">
    <source>
        <dbReference type="Proteomes" id="UP000241394"/>
    </source>
</evidence>
<organism evidence="8 9">
    <name type="scientific">Actinidia chinensis var. chinensis</name>
    <name type="common">Chinese soft-hair kiwi</name>
    <dbReference type="NCBI Taxonomy" id="1590841"/>
    <lineage>
        <taxon>Eukaryota</taxon>
        <taxon>Viridiplantae</taxon>
        <taxon>Streptophyta</taxon>
        <taxon>Embryophyta</taxon>
        <taxon>Tracheophyta</taxon>
        <taxon>Spermatophyta</taxon>
        <taxon>Magnoliopsida</taxon>
        <taxon>eudicotyledons</taxon>
        <taxon>Gunneridae</taxon>
        <taxon>Pentapetalae</taxon>
        <taxon>asterids</taxon>
        <taxon>Ericales</taxon>
        <taxon>Actinidiaceae</taxon>
        <taxon>Actinidia</taxon>
    </lineage>
</organism>
<evidence type="ECO:0000313" key="8">
    <source>
        <dbReference type="EMBL" id="PSS29352.1"/>
    </source>
</evidence>
<keyword evidence="9" id="KW-1185">Reference proteome</keyword>
<dbReference type="Gene3D" id="4.10.365.10">
    <property type="entry name" value="p27"/>
    <property type="match status" value="1"/>
</dbReference>
<dbReference type="Proteomes" id="UP000241394">
    <property type="component" value="Chromosome LG6"/>
</dbReference>
<accession>A0A2R6RH45</accession>
<dbReference type="PIRSF" id="PIRSF017811">
    <property type="entry name" value="CDK_inhib_pln"/>
    <property type="match status" value="1"/>
</dbReference>
<dbReference type="PANTHER" id="PTHR46776">
    <property type="entry name" value="CYCLIN-DEPENDENT KINASE INHIBITOR 4-RELATED"/>
    <property type="match status" value="1"/>
</dbReference>
<feature type="domain" description="Cyclin-dependent kinase inhibitor" evidence="7">
    <location>
        <begin position="158"/>
        <end position="202"/>
    </location>
</feature>
<comment type="subcellular location">
    <subcellularLocation>
        <location evidence="1">Nucleus</location>
        <location evidence="1">Nucleoplasm</location>
    </subcellularLocation>
</comment>
<proteinExistence type="inferred from homology"/>
<keyword evidence="8" id="KW-0418">Kinase</keyword>
<protein>
    <recommendedName>
        <fullName evidence="5">Cyclin-dependent kinase inhibitor</fullName>
    </recommendedName>
</protein>
<keyword evidence="8" id="KW-0808">Transferase</keyword>
<feature type="region of interest" description="Disordered" evidence="6">
    <location>
        <begin position="133"/>
        <end position="160"/>
    </location>
</feature>
<evidence type="ECO:0000256" key="1">
    <source>
        <dbReference type="ARBA" id="ARBA00004642"/>
    </source>
</evidence>
<evidence type="ECO:0000256" key="2">
    <source>
        <dbReference type="ARBA" id="ARBA00010274"/>
    </source>
</evidence>
<comment type="caution">
    <text evidence="8">The sequence shown here is derived from an EMBL/GenBank/DDBJ whole genome shotgun (WGS) entry which is preliminary data.</text>
</comment>
<feature type="region of interest" description="Disordered" evidence="6">
    <location>
        <begin position="62"/>
        <end position="83"/>
    </location>
</feature>
<dbReference type="InParanoid" id="A0A2R6RH45"/>
<comment type="similarity">
    <text evidence="2 5">Belongs to the CDI family. ICK/KRP subfamily.</text>
</comment>
<evidence type="ECO:0000256" key="3">
    <source>
        <dbReference type="ARBA" id="ARBA00023013"/>
    </source>
</evidence>
<reference evidence="8 9" key="1">
    <citation type="submission" date="2017-07" db="EMBL/GenBank/DDBJ databases">
        <title>An improved, manually edited Actinidia chinensis var. chinensis (kiwifruit) genome highlights the challenges associated with draft genomes and gene prediction in plants.</title>
        <authorList>
            <person name="Pilkington S."/>
            <person name="Crowhurst R."/>
            <person name="Hilario E."/>
            <person name="Nardozza S."/>
            <person name="Fraser L."/>
            <person name="Peng Y."/>
            <person name="Gunaseelan K."/>
            <person name="Simpson R."/>
            <person name="Tahir J."/>
            <person name="Deroles S."/>
            <person name="Templeton K."/>
            <person name="Luo Z."/>
            <person name="Davy M."/>
            <person name="Cheng C."/>
            <person name="Mcneilage M."/>
            <person name="Scaglione D."/>
            <person name="Liu Y."/>
            <person name="Zhang Q."/>
            <person name="Datson P."/>
            <person name="De Silva N."/>
            <person name="Gardiner S."/>
            <person name="Bassett H."/>
            <person name="Chagne D."/>
            <person name="Mccallum J."/>
            <person name="Dzierzon H."/>
            <person name="Deng C."/>
            <person name="Wang Y.-Y."/>
            <person name="Barron N."/>
            <person name="Manako K."/>
            <person name="Bowen J."/>
            <person name="Foster T."/>
            <person name="Erridge Z."/>
            <person name="Tiffin H."/>
            <person name="Waite C."/>
            <person name="Davies K."/>
            <person name="Grierson E."/>
            <person name="Laing W."/>
            <person name="Kirk R."/>
            <person name="Chen X."/>
            <person name="Wood M."/>
            <person name="Montefiori M."/>
            <person name="Brummell D."/>
            <person name="Schwinn K."/>
            <person name="Catanach A."/>
            <person name="Fullerton C."/>
            <person name="Li D."/>
            <person name="Meiyalaghan S."/>
            <person name="Nieuwenhuizen N."/>
            <person name="Read N."/>
            <person name="Prakash R."/>
            <person name="Hunter D."/>
            <person name="Zhang H."/>
            <person name="Mckenzie M."/>
            <person name="Knabel M."/>
            <person name="Harris A."/>
            <person name="Allan A."/>
            <person name="Chen A."/>
            <person name="Janssen B."/>
            <person name="Plunkett B."/>
            <person name="Dwamena C."/>
            <person name="Voogd C."/>
            <person name="Leif D."/>
            <person name="Lafferty D."/>
            <person name="Souleyre E."/>
            <person name="Varkonyi-Gasic E."/>
            <person name="Gambi F."/>
            <person name="Hanley J."/>
            <person name="Yao J.-L."/>
            <person name="Cheung J."/>
            <person name="David K."/>
            <person name="Warren B."/>
            <person name="Marsh K."/>
            <person name="Snowden K."/>
            <person name="Lin-Wang K."/>
            <person name="Brian L."/>
            <person name="Martinez-Sanchez M."/>
            <person name="Wang M."/>
            <person name="Ileperuma N."/>
            <person name="Macnee N."/>
            <person name="Campin R."/>
            <person name="Mcatee P."/>
            <person name="Drummond R."/>
            <person name="Espley R."/>
            <person name="Ireland H."/>
            <person name="Wu R."/>
            <person name="Atkinson R."/>
            <person name="Karunairetnam S."/>
            <person name="Bulley S."/>
            <person name="Chunkath S."/>
            <person name="Hanley Z."/>
            <person name="Storey R."/>
            <person name="Thrimawithana A."/>
            <person name="Thomson S."/>
            <person name="David C."/>
            <person name="Testolin R."/>
        </authorList>
    </citation>
    <scope>NUCLEOTIDE SEQUENCE [LARGE SCALE GENOMIC DNA]</scope>
    <source>
        <strain evidence="9">cv. Red5</strain>
        <tissue evidence="8">Young leaf</tissue>
    </source>
</reference>
<dbReference type="Gramene" id="PSS29352">
    <property type="protein sequence ID" value="PSS29352"/>
    <property type="gene ID" value="CEY00_Acc06968"/>
</dbReference>
<dbReference type="GO" id="GO:0051726">
    <property type="term" value="P:regulation of cell cycle"/>
    <property type="evidence" value="ECO:0007669"/>
    <property type="project" value="InterPro"/>
</dbReference>
<sequence length="204" mass="22976">MAQTEDCVRKCEGVGENAVMEAAGSGRSLTTRAVEVMSSANSFKRRKLNSDGDDQLVIRSYDMNSPATSENSDRAPLSRCSRTDSSEFVKRDLRSVDPKAESNGERFETEISTVINCRFSRETTPSSEIFAEADELESSTAKKPSAAGLRRKKPETKMPPTAEIEEFFSAAEKYDQKRFAEKYNYDVEKDVPLEGRYQWVRLKL</sequence>
<keyword evidence="4" id="KW-0131">Cell cycle</keyword>
<dbReference type="InterPro" id="IPR003175">
    <property type="entry name" value="CDI_dom"/>
</dbReference>
<dbReference type="OMA" id="CAENDRS"/>
<dbReference type="GO" id="GO:0016301">
    <property type="term" value="F:kinase activity"/>
    <property type="evidence" value="ECO:0007669"/>
    <property type="project" value="UniProtKB-KW"/>
</dbReference>
<dbReference type="EMBL" id="NKQK01000006">
    <property type="protein sequence ID" value="PSS29352.1"/>
    <property type="molecule type" value="Genomic_DNA"/>
</dbReference>
<dbReference type="AlphaFoldDB" id="A0A2R6RH45"/>
<dbReference type="InterPro" id="IPR044898">
    <property type="entry name" value="CDI_dom_sf"/>
</dbReference>
<evidence type="ECO:0000259" key="7">
    <source>
        <dbReference type="Pfam" id="PF02234"/>
    </source>
</evidence>
<dbReference type="InterPro" id="IPR044275">
    <property type="entry name" value="KRP"/>
</dbReference>